<keyword evidence="2" id="KW-1185">Reference proteome</keyword>
<evidence type="ECO:0000313" key="2">
    <source>
        <dbReference type="Proteomes" id="UP001143480"/>
    </source>
</evidence>
<organism evidence="1 2">
    <name type="scientific">Dactylosporangium matsuzakiense</name>
    <dbReference type="NCBI Taxonomy" id="53360"/>
    <lineage>
        <taxon>Bacteria</taxon>
        <taxon>Bacillati</taxon>
        <taxon>Actinomycetota</taxon>
        <taxon>Actinomycetes</taxon>
        <taxon>Micromonosporales</taxon>
        <taxon>Micromonosporaceae</taxon>
        <taxon>Dactylosporangium</taxon>
    </lineage>
</organism>
<dbReference type="Gene3D" id="3.30.750.24">
    <property type="entry name" value="STAS domain"/>
    <property type="match status" value="1"/>
</dbReference>
<dbReference type="PANTHER" id="PTHR35526:SF3">
    <property type="entry name" value="ANTI-SIGMA-F FACTOR RSBW"/>
    <property type="match status" value="1"/>
</dbReference>
<proteinExistence type="predicted"/>
<evidence type="ECO:0000313" key="1">
    <source>
        <dbReference type="EMBL" id="GLL08569.1"/>
    </source>
</evidence>
<reference evidence="1" key="1">
    <citation type="journal article" date="2014" name="Int. J. Syst. Evol. Microbiol.">
        <title>Complete genome sequence of Corynebacterium casei LMG S-19264T (=DSM 44701T), isolated from a smear-ripened cheese.</title>
        <authorList>
            <consortium name="US DOE Joint Genome Institute (JGI-PGF)"/>
            <person name="Walter F."/>
            <person name="Albersmeier A."/>
            <person name="Kalinowski J."/>
            <person name="Ruckert C."/>
        </authorList>
    </citation>
    <scope>NUCLEOTIDE SEQUENCE</scope>
    <source>
        <strain evidence="1">VKM Ac-1321</strain>
    </source>
</reference>
<comment type="caution">
    <text evidence="1">The sequence shown here is derived from an EMBL/GenBank/DDBJ whole genome shotgun (WGS) entry which is preliminary data.</text>
</comment>
<dbReference type="PANTHER" id="PTHR35526">
    <property type="entry name" value="ANTI-SIGMA-F FACTOR RSBW-RELATED"/>
    <property type="match status" value="1"/>
</dbReference>
<reference evidence="1" key="2">
    <citation type="submission" date="2023-01" db="EMBL/GenBank/DDBJ databases">
        <authorList>
            <person name="Sun Q."/>
            <person name="Evtushenko L."/>
        </authorList>
    </citation>
    <scope>NUCLEOTIDE SEQUENCE</scope>
    <source>
        <strain evidence="1">VKM Ac-1321</strain>
    </source>
</reference>
<protein>
    <recommendedName>
        <fullName evidence="3">Histidine kinase-like protein</fullName>
    </recommendedName>
</protein>
<dbReference type="InterPro" id="IPR036513">
    <property type="entry name" value="STAS_dom_sf"/>
</dbReference>
<dbReference type="RefSeq" id="WP_261958485.1">
    <property type="nucleotide sequence ID" value="NZ_BAAAXA010000001.1"/>
</dbReference>
<dbReference type="EMBL" id="BSFP01000160">
    <property type="protein sequence ID" value="GLL08569.1"/>
    <property type="molecule type" value="Genomic_DNA"/>
</dbReference>
<dbReference type="AlphaFoldDB" id="A0A9W6KXM0"/>
<sequence>MLETAITVRDNVDEAAIELVALGRWTRQVGVDLMAAVRRTLAQRPRAVLLDVSRVVGAEPTLAATIRLAEEQHAALRPPVPLMIVASEPQARRLRRSGAARRIPVHRTRAAALAELAGAPPLLQRARLHLQPSPLAAAEARNLIGDTCLAWNLGPLLHPARLIVSEFAANAIEHAGTPFTVTMTHRRADLLHLAVEDGHAQLPHLRRRLNDPDDPDAPLAFRGNGLRLVAKAATAWGSAQTATGKVVWATLSTGDPDRAQP</sequence>
<name>A0A9W6KXM0_9ACTN</name>
<dbReference type="InterPro" id="IPR050267">
    <property type="entry name" value="Anti-sigma-factor_SerPK"/>
</dbReference>
<dbReference type="Proteomes" id="UP001143480">
    <property type="component" value="Unassembled WGS sequence"/>
</dbReference>
<gene>
    <name evidence="1" type="ORF">GCM10017581_103360</name>
</gene>
<dbReference type="Gene3D" id="3.30.565.10">
    <property type="entry name" value="Histidine kinase-like ATPase, C-terminal domain"/>
    <property type="match status" value="1"/>
</dbReference>
<evidence type="ECO:0008006" key="3">
    <source>
        <dbReference type="Google" id="ProtNLM"/>
    </source>
</evidence>
<dbReference type="CDD" id="cd16936">
    <property type="entry name" value="HATPase_RsbW-like"/>
    <property type="match status" value="1"/>
</dbReference>
<dbReference type="InterPro" id="IPR036890">
    <property type="entry name" value="HATPase_C_sf"/>
</dbReference>
<accession>A0A9W6KXM0</accession>